<dbReference type="RefSeq" id="WP_117582577.1">
    <property type="nucleotide sequence ID" value="NZ_JADPBR010000035.1"/>
</dbReference>
<reference evidence="3 4" key="1">
    <citation type="submission" date="2018-08" db="EMBL/GenBank/DDBJ databases">
        <title>A genome reference for cultivated species of the human gut microbiota.</title>
        <authorList>
            <person name="Zou Y."/>
            <person name="Xue W."/>
            <person name="Luo G."/>
        </authorList>
    </citation>
    <scope>NUCLEOTIDE SEQUENCE [LARGE SCALE GENOMIC DNA]</scope>
    <source>
        <strain evidence="3 4">OM06-4</strain>
    </source>
</reference>
<gene>
    <name evidence="3" type="ORF">DXB93_17345</name>
</gene>
<dbReference type="Pfam" id="PF13477">
    <property type="entry name" value="Glyco_trans_4_2"/>
    <property type="match status" value="1"/>
</dbReference>
<dbReference type="Gene3D" id="3.40.50.2000">
    <property type="entry name" value="Glycogen Phosphorylase B"/>
    <property type="match status" value="2"/>
</dbReference>
<sequence length="381" mass="43523">MKRVLVLASVASMIDQFNMPNIRILQKLGYEVDVACNFIEGSTCSDEKIEQLKSKLSSMNIRCFQIDFARNITNMQKNIKAYWQVLNLVNKNDYIFVHCHSPIGGVIGRIICRKKHLKVIYTAHGFHFFEGGPKKSWIIFYPIEKFFSKYTDVLITINNEDYLLAKNKFKMKRLEKIPGVGVDTKKFINCNISKNRKRKELGIPDNAFVLLSVGELSSRKNQQVVLDALFEMNDKHVFYILAGKGELYDSYNKQIKNYGLEENILLLGPRSDINELCIASDVFVHPSVREGLGIAPLEGMAAGLPLISSYVNGIRDYTEDGITGCCIDDPLDIKEMRQAIEKMKYDSEFRASCSINNKKISDKYSLEKSIDKTEEIYKTLN</sequence>
<comment type="caution">
    <text evidence="3">The sequence shown here is derived from an EMBL/GenBank/DDBJ whole genome shotgun (WGS) entry which is preliminary data.</text>
</comment>
<dbReference type="Pfam" id="PF00534">
    <property type="entry name" value="Glycos_transf_1"/>
    <property type="match status" value="1"/>
</dbReference>
<organism evidence="3 4">
    <name type="scientific">Thomasclavelia ramosa</name>
    <dbReference type="NCBI Taxonomy" id="1547"/>
    <lineage>
        <taxon>Bacteria</taxon>
        <taxon>Bacillati</taxon>
        <taxon>Bacillota</taxon>
        <taxon>Erysipelotrichia</taxon>
        <taxon>Erysipelotrichales</taxon>
        <taxon>Coprobacillaceae</taxon>
        <taxon>Thomasclavelia</taxon>
    </lineage>
</organism>
<dbReference type="PANTHER" id="PTHR45947">
    <property type="entry name" value="SULFOQUINOVOSYL TRANSFERASE SQD2"/>
    <property type="match status" value="1"/>
</dbReference>
<dbReference type="InterPro" id="IPR001296">
    <property type="entry name" value="Glyco_trans_1"/>
</dbReference>
<evidence type="ECO:0000259" key="2">
    <source>
        <dbReference type="Pfam" id="PF13477"/>
    </source>
</evidence>
<dbReference type="InterPro" id="IPR050194">
    <property type="entry name" value="Glycosyltransferase_grp1"/>
</dbReference>
<evidence type="ECO:0000313" key="4">
    <source>
        <dbReference type="Proteomes" id="UP000261032"/>
    </source>
</evidence>
<dbReference type="SUPFAM" id="SSF53756">
    <property type="entry name" value="UDP-Glycosyltransferase/glycogen phosphorylase"/>
    <property type="match status" value="1"/>
</dbReference>
<proteinExistence type="predicted"/>
<dbReference type="InterPro" id="IPR028098">
    <property type="entry name" value="Glyco_trans_4-like_N"/>
</dbReference>
<evidence type="ECO:0000313" key="3">
    <source>
        <dbReference type="EMBL" id="RGD78467.1"/>
    </source>
</evidence>
<dbReference type="PANTHER" id="PTHR45947:SF3">
    <property type="entry name" value="SULFOQUINOVOSYL TRANSFERASE SQD2"/>
    <property type="match status" value="1"/>
</dbReference>
<keyword evidence="3" id="KW-0808">Transferase</keyword>
<feature type="domain" description="Glycosyl transferase family 1" evidence="1">
    <location>
        <begin position="194"/>
        <end position="359"/>
    </location>
</feature>
<dbReference type="Proteomes" id="UP000261032">
    <property type="component" value="Unassembled WGS sequence"/>
</dbReference>
<protein>
    <submittedName>
        <fullName evidence="3">Glycosyltransferase family 1 protein</fullName>
    </submittedName>
</protein>
<dbReference type="EMBL" id="QUSL01000047">
    <property type="protein sequence ID" value="RGD78467.1"/>
    <property type="molecule type" value="Genomic_DNA"/>
</dbReference>
<name>A0A3E3E8J2_9FIRM</name>
<dbReference type="CDD" id="cd03808">
    <property type="entry name" value="GT4_CapM-like"/>
    <property type="match status" value="1"/>
</dbReference>
<dbReference type="GO" id="GO:0016757">
    <property type="term" value="F:glycosyltransferase activity"/>
    <property type="evidence" value="ECO:0007669"/>
    <property type="project" value="InterPro"/>
</dbReference>
<evidence type="ECO:0000259" key="1">
    <source>
        <dbReference type="Pfam" id="PF00534"/>
    </source>
</evidence>
<feature type="domain" description="Glycosyltransferase subfamily 4-like N-terminal" evidence="2">
    <location>
        <begin position="17"/>
        <end position="158"/>
    </location>
</feature>
<dbReference type="AlphaFoldDB" id="A0A3E3E8J2"/>
<accession>A0A3E3E8J2</accession>